<gene>
    <name evidence="2" type="ORF">S12H4_10264</name>
</gene>
<sequence>LLCETSKQERLSRLILGNPAVVDIVLFEKPDEFEEPLRKPLFYVFSKRNLDSVAFEESWTVPQFRNFEGVLKDTISAVAHRNFPDKPISKEEWKNKAGQEREDQKTLL</sequence>
<reference evidence="2" key="1">
    <citation type="journal article" date="2014" name="Front. Microbiol.">
        <title>High frequency of phylogenetically diverse reductive dehalogenase-homologous genes in deep subseafloor sedimentary metagenomes.</title>
        <authorList>
            <person name="Kawai M."/>
            <person name="Futagami T."/>
            <person name="Toyoda A."/>
            <person name="Takaki Y."/>
            <person name="Nishi S."/>
            <person name="Hori S."/>
            <person name="Arai W."/>
            <person name="Tsubouchi T."/>
            <person name="Morono Y."/>
            <person name="Uchiyama I."/>
            <person name="Ito T."/>
            <person name="Fujiyama A."/>
            <person name="Inagaki F."/>
            <person name="Takami H."/>
        </authorList>
    </citation>
    <scope>NUCLEOTIDE SEQUENCE</scope>
    <source>
        <strain evidence="2">Expedition CK06-06</strain>
    </source>
</reference>
<organism evidence="2">
    <name type="scientific">marine sediment metagenome</name>
    <dbReference type="NCBI Taxonomy" id="412755"/>
    <lineage>
        <taxon>unclassified sequences</taxon>
        <taxon>metagenomes</taxon>
        <taxon>ecological metagenomes</taxon>
    </lineage>
</organism>
<proteinExistence type="predicted"/>
<dbReference type="AlphaFoldDB" id="X1Q0U5"/>
<feature type="non-terminal residue" evidence="2">
    <location>
        <position position="1"/>
    </location>
</feature>
<dbReference type="EMBL" id="BARW01004350">
    <property type="protein sequence ID" value="GAI62162.1"/>
    <property type="molecule type" value="Genomic_DNA"/>
</dbReference>
<evidence type="ECO:0000313" key="2">
    <source>
        <dbReference type="EMBL" id="GAI62162.1"/>
    </source>
</evidence>
<evidence type="ECO:0000256" key="1">
    <source>
        <dbReference type="SAM" id="MobiDB-lite"/>
    </source>
</evidence>
<protein>
    <submittedName>
        <fullName evidence="2">Uncharacterized protein</fullName>
    </submittedName>
</protein>
<feature type="region of interest" description="Disordered" evidence="1">
    <location>
        <begin position="88"/>
        <end position="108"/>
    </location>
</feature>
<accession>X1Q0U5</accession>
<name>X1Q0U5_9ZZZZ</name>
<comment type="caution">
    <text evidence="2">The sequence shown here is derived from an EMBL/GenBank/DDBJ whole genome shotgun (WGS) entry which is preliminary data.</text>
</comment>